<dbReference type="InterPro" id="IPR005829">
    <property type="entry name" value="Sugar_transporter_CS"/>
</dbReference>
<reference evidence="9 10" key="1">
    <citation type="submission" date="2023-10" db="EMBL/GenBank/DDBJ databases">
        <title>Saccharopolyspora sp. nov., isolated from mangrove soil.</title>
        <authorList>
            <person name="Lu Y."/>
            <person name="Liu W."/>
        </authorList>
    </citation>
    <scope>NUCLEOTIDE SEQUENCE [LARGE SCALE GENOMIC DNA]</scope>
    <source>
        <strain evidence="9 10">S2-29</strain>
    </source>
</reference>
<feature type="domain" description="Major facilitator superfamily (MFS) profile" evidence="8">
    <location>
        <begin position="1"/>
        <end position="403"/>
    </location>
</feature>
<dbReference type="Gene3D" id="1.20.1250.20">
    <property type="entry name" value="MFS general substrate transporter like domains"/>
    <property type="match status" value="2"/>
</dbReference>
<evidence type="ECO:0000313" key="10">
    <source>
        <dbReference type="Proteomes" id="UP001327093"/>
    </source>
</evidence>
<dbReference type="PANTHER" id="PTHR43045:SF1">
    <property type="entry name" value="SHIKIMATE TRANSPORTER"/>
    <property type="match status" value="1"/>
</dbReference>
<protein>
    <submittedName>
        <fullName evidence="9">MFS transporter</fullName>
    </submittedName>
</protein>
<organism evidence="9 10">
    <name type="scientific">Saccharopolyspora mangrovi</name>
    <dbReference type="NCBI Taxonomy" id="3082379"/>
    <lineage>
        <taxon>Bacteria</taxon>
        <taxon>Bacillati</taxon>
        <taxon>Actinomycetota</taxon>
        <taxon>Actinomycetes</taxon>
        <taxon>Pseudonocardiales</taxon>
        <taxon>Pseudonocardiaceae</taxon>
        <taxon>Saccharopolyspora</taxon>
    </lineage>
</organism>
<keyword evidence="10" id="KW-1185">Reference proteome</keyword>
<keyword evidence="6 7" id="KW-0472">Membrane</keyword>
<feature type="transmembrane region" description="Helical" evidence="7">
    <location>
        <begin position="316"/>
        <end position="333"/>
    </location>
</feature>
<dbReference type="PANTHER" id="PTHR43045">
    <property type="entry name" value="SHIKIMATE TRANSPORTER"/>
    <property type="match status" value="1"/>
</dbReference>
<evidence type="ECO:0000256" key="1">
    <source>
        <dbReference type="ARBA" id="ARBA00004651"/>
    </source>
</evidence>
<feature type="transmembrane region" description="Helical" evidence="7">
    <location>
        <begin position="378"/>
        <end position="399"/>
    </location>
</feature>
<evidence type="ECO:0000256" key="3">
    <source>
        <dbReference type="ARBA" id="ARBA00022475"/>
    </source>
</evidence>
<sequence length="432" mass="45801">MSATLGNTLEYFDFAVYGALAATLFPRLFFHQLGTTAGLLASFATFGVGFIARPIGAVVLGHLGDRYGRKPVLFATLIMMGGSSVLIGVLPTHQGIAIALVLVALRCLQGFSLGGESSGSQILTMEHCHRRRRGFFGALIIIGSPISQVLANLVIVVLSMMLTPAQFESWGWRIPFLASVFIVAVAYFIRRRLEETPAFVTTNEQAHPDAPQEKGLRVLRSHPRQVSLLLLAWSGTTLSFYLIAVYGLSYLTTDVGMTSQQAFVILMIANGVSVGTAVIGGLTCDRIGRKRVWYAGLAGCFVGVGLFFTVASTSAVVMGLIVTLVLGSIQFLSGAQPALFSEQFPTNVRYSGTALAYTGANLVFSSPAPFIAAGLSALGGPALVAAFTCAVILVSAVAVSKLRDGRELDLTAFAPHAETDRSRLAQVQAEKG</sequence>
<evidence type="ECO:0000313" key="9">
    <source>
        <dbReference type="EMBL" id="MEB3372335.1"/>
    </source>
</evidence>
<dbReference type="Pfam" id="PF07690">
    <property type="entry name" value="MFS_1"/>
    <property type="match status" value="1"/>
</dbReference>
<keyword evidence="4 7" id="KW-0812">Transmembrane</keyword>
<dbReference type="InterPro" id="IPR036259">
    <property type="entry name" value="MFS_trans_sf"/>
</dbReference>
<dbReference type="PROSITE" id="PS50850">
    <property type="entry name" value="MFS"/>
    <property type="match status" value="1"/>
</dbReference>
<proteinExistence type="predicted"/>
<accession>A0ABU6ALC0</accession>
<feature type="transmembrane region" description="Helical" evidence="7">
    <location>
        <begin position="72"/>
        <end position="90"/>
    </location>
</feature>
<dbReference type="SUPFAM" id="SSF103473">
    <property type="entry name" value="MFS general substrate transporter"/>
    <property type="match status" value="1"/>
</dbReference>
<evidence type="ECO:0000256" key="5">
    <source>
        <dbReference type="ARBA" id="ARBA00022989"/>
    </source>
</evidence>
<gene>
    <name evidence="9" type="ORF">R4I43_33535</name>
</gene>
<dbReference type="RefSeq" id="WP_324269755.1">
    <property type="nucleotide sequence ID" value="NZ_JAWLNX010000043.1"/>
</dbReference>
<feature type="transmembrane region" description="Helical" evidence="7">
    <location>
        <begin position="96"/>
        <end position="114"/>
    </location>
</feature>
<feature type="transmembrane region" description="Helical" evidence="7">
    <location>
        <begin position="261"/>
        <end position="280"/>
    </location>
</feature>
<feature type="transmembrane region" description="Helical" evidence="7">
    <location>
        <begin position="226"/>
        <end position="249"/>
    </location>
</feature>
<dbReference type="InterPro" id="IPR020846">
    <property type="entry name" value="MFS_dom"/>
</dbReference>
<evidence type="ECO:0000256" key="4">
    <source>
        <dbReference type="ARBA" id="ARBA00022692"/>
    </source>
</evidence>
<feature type="transmembrane region" description="Helical" evidence="7">
    <location>
        <begin position="135"/>
        <end position="158"/>
    </location>
</feature>
<feature type="transmembrane region" description="Helical" evidence="7">
    <location>
        <begin position="36"/>
        <end position="60"/>
    </location>
</feature>
<comment type="subcellular location">
    <subcellularLocation>
        <location evidence="1">Cell membrane</location>
        <topology evidence="1">Multi-pass membrane protein</topology>
    </subcellularLocation>
</comment>
<evidence type="ECO:0000256" key="7">
    <source>
        <dbReference type="SAM" id="Phobius"/>
    </source>
</evidence>
<evidence type="ECO:0000259" key="8">
    <source>
        <dbReference type="PROSITE" id="PS50850"/>
    </source>
</evidence>
<keyword evidence="2" id="KW-0813">Transport</keyword>
<dbReference type="Proteomes" id="UP001327093">
    <property type="component" value="Unassembled WGS sequence"/>
</dbReference>
<keyword evidence="5 7" id="KW-1133">Transmembrane helix</keyword>
<feature type="transmembrane region" description="Helical" evidence="7">
    <location>
        <begin position="12"/>
        <end position="30"/>
    </location>
</feature>
<feature type="transmembrane region" description="Helical" evidence="7">
    <location>
        <begin position="354"/>
        <end position="372"/>
    </location>
</feature>
<evidence type="ECO:0000256" key="2">
    <source>
        <dbReference type="ARBA" id="ARBA00022448"/>
    </source>
</evidence>
<evidence type="ECO:0000256" key="6">
    <source>
        <dbReference type="ARBA" id="ARBA00023136"/>
    </source>
</evidence>
<keyword evidence="3" id="KW-1003">Cell membrane</keyword>
<comment type="caution">
    <text evidence="9">The sequence shown here is derived from an EMBL/GenBank/DDBJ whole genome shotgun (WGS) entry which is preliminary data.</text>
</comment>
<dbReference type="InterPro" id="IPR011701">
    <property type="entry name" value="MFS"/>
</dbReference>
<dbReference type="EMBL" id="JAWLNX010000043">
    <property type="protein sequence ID" value="MEB3372335.1"/>
    <property type="molecule type" value="Genomic_DNA"/>
</dbReference>
<dbReference type="PROSITE" id="PS00217">
    <property type="entry name" value="SUGAR_TRANSPORT_2"/>
    <property type="match status" value="1"/>
</dbReference>
<name>A0ABU6ALC0_9PSEU</name>
<feature type="transmembrane region" description="Helical" evidence="7">
    <location>
        <begin position="292"/>
        <end position="310"/>
    </location>
</feature>
<feature type="transmembrane region" description="Helical" evidence="7">
    <location>
        <begin position="170"/>
        <end position="189"/>
    </location>
</feature>